<comment type="caution">
    <text evidence="4">The sequence shown here is derived from an EMBL/GenBank/DDBJ whole genome shotgun (WGS) entry which is preliminary data.</text>
</comment>
<feature type="transmembrane region" description="Helical" evidence="2">
    <location>
        <begin position="44"/>
        <end position="64"/>
    </location>
</feature>
<reference evidence="4 5" key="1">
    <citation type="submission" date="2020-02" db="EMBL/GenBank/DDBJ databases">
        <title>Albibacoteraceae fam. nov., the first described family within the subdivision 4 Verrucomicrobia.</title>
        <authorList>
            <person name="Xi F."/>
        </authorList>
    </citation>
    <scope>NUCLEOTIDE SEQUENCE [LARGE SCALE GENOMIC DNA]</scope>
    <source>
        <strain evidence="4 5">CK1056</strain>
    </source>
</reference>
<keyword evidence="5" id="KW-1185">Reference proteome</keyword>
<dbReference type="RefSeq" id="WP_163964230.1">
    <property type="nucleotide sequence ID" value="NZ_JAAGNX010000002.1"/>
</dbReference>
<dbReference type="Proteomes" id="UP000478417">
    <property type="component" value="Unassembled WGS sequence"/>
</dbReference>
<dbReference type="InterPro" id="IPR018704">
    <property type="entry name" value="SecYEG/CpoB_TPR"/>
</dbReference>
<keyword evidence="2" id="KW-0812">Transmembrane</keyword>
<evidence type="ECO:0000259" key="3">
    <source>
        <dbReference type="Pfam" id="PF09976"/>
    </source>
</evidence>
<name>A0A6B2M0A9_9BACT</name>
<keyword evidence="2" id="KW-0472">Membrane</keyword>
<dbReference type="AlphaFoldDB" id="A0A6B2M0A9"/>
<evidence type="ECO:0000313" key="5">
    <source>
        <dbReference type="Proteomes" id="UP000478417"/>
    </source>
</evidence>
<gene>
    <name evidence="4" type="ORF">G0Q06_08015</name>
</gene>
<dbReference type="Pfam" id="PF09976">
    <property type="entry name" value="TPR_21"/>
    <property type="match status" value="1"/>
</dbReference>
<sequence>MSKEKKEPNKPLPPQGLNPDSDLPPDADMEERFNDFWKNNGTGIFGGIAIGALIVVGIQLFQYFGEKKEASIQEAFAASSSVEEKVAFAGEYPDHQLAALAQLQVADSRYEEQAYGEAADAYAEAAKGFEDPTMASRALLGQGMSLLMGGSLESGRALLEAVALDTTALDQTRGEAAYNLAVTYWEAGDTERVTEITDIILELNSPFWIFRANSLRDRLALDAAS</sequence>
<dbReference type="InterPro" id="IPR011990">
    <property type="entry name" value="TPR-like_helical_dom_sf"/>
</dbReference>
<organism evidence="4 5">
    <name type="scientific">Oceanipulchritudo coccoides</name>
    <dbReference type="NCBI Taxonomy" id="2706888"/>
    <lineage>
        <taxon>Bacteria</taxon>
        <taxon>Pseudomonadati</taxon>
        <taxon>Verrucomicrobiota</taxon>
        <taxon>Opitutia</taxon>
        <taxon>Puniceicoccales</taxon>
        <taxon>Oceanipulchritudinaceae</taxon>
        <taxon>Oceanipulchritudo</taxon>
    </lineage>
</organism>
<proteinExistence type="predicted"/>
<evidence type="ECO:0000256" key="2">
    <source>
        <dbReference type="SAM" id="Phobius"/>
    </source>
</evidence>
<feature type="domain" description="Ancillary SecYEG translocon subunit/Cell division coordinator CpoB TPR" evidence="3">
    <location>
        <begin position="35"/>
        <end position="155"/>
    </location>
</feature>
<evidence type="ECO:0000313" key="4">
    <source>
        <dbReference type="EMBL" id="NDV62391.1"/>
    </source>
</evidence>
<evidence type="ECO:0000256" key="1">
    <source>
        <dbReference type="SAM" id="MobiDB-lite"/>
    </source>
</evidence>
<dbReference type="EMBL" id="JAAGNX010000002">
    <property type="protein sequence ID" value="NDV62391.1"/>
    <property type="molecule type" value="Genomic_DNA"/>
</dbReference>
<protein>
    <submittedName>
        <fullName evidence="4">Tetratricopeptide repeat protein</fullName>
    </submittedName>
</protein>
<keyword evidence="2" id="KW-1133">Transmembrane helix</keyword>
<accession>A0A6B2M0A9</accession>
<dbReference type="Gene3D" id="1.25.40.10">
    <property type="entry name" value="Tetratricopeptide repeat domain"/>
    <property type="match status" value="1"/>
</dbReference>
<feature type="region of interest" description="Disordered" evidence="1">
    <location>
        <begin position="1"/>
        <end position="29"/>
    </location>
</feature>
<dbReference type="SUPFAM" id="SSF48452">
    <property type="entry name" value="TPR-like"/>
    <property type="match status" value="1"/>
</dbReference>